<name>A0ABS9CPC3_9FIRM</name>
<reference evidence="6 7" key="1">
    <citation type="submission" date="2020-12" db="EMBL/GenBank/DDBJ databases">
        <title>Whole genome sequences of gut porcine anaerobes.</title>
        <authorList>
            <person name="Kubasova T."/>
            <person name="Jahodarova E."/>
            <person name="Rychlik I."/>
        </authorList>
    </citation>
    <scope>NUCLEOTIDE SEQUENCE [LARGE SCALE GENOMIC DNA]</scope>
    <source>
        <strain evidence="6 7">An867</strain>
    </source>
</reference>
<accession>A0ABS9CPC3</accession>
<dbReference type="InterPro" id="IPR000843">
    <property type="entry name" value="HTH_LacI"/>
</dbReference>
<evidence type="ECO:0000256" key="2">
    <source>
        <dbReference type="ARBA" id="ARBA00023125"/>
    </source>
</evidence>
<dbReference type="CDD" id="cd01392">
    <property type="entry name" value="HTH_LacI"/>
    <property type="match status" value="1"/>
</dbReference>
<evidence type="ECO:0000313" key="6">
    <source>
        <dbReference type="EMBL" id="MCF2652645.1"/>
    </source>
</evidence>
<dbReference type="InterPro" id="IPR001387">
    <property type="entry name" value="Cro/C1-type_HTH"/>
</dbReference>
<feature type="domain" description="HTH cro/C1-type" evidence="5">
    <location>
        <begin position="10"/>
        <end position="53"/>
    </location>
</feature>
<dbReference type="Gene3D" id="1.10.260.40">
    <property type="entry name" value="lambda repressor-like DNA-binding domains"/>
    <property type="match status" value="1"/>
</dbReference>
<organism evidence="6 7">
    <name type="scientific">Anaeromassilibacillus senegalensis</name>
    <dbReference type="NCBI Taxonomy" id="1673717"/>
    <lineage>
        <taxon>Bacteria</taxon>
        <taxon>Bacillati</taxon>
        <taxon>Bacillota</taxon>
        <taxon>Clostridia</taxon>
        <taxon>Eubacteriales</taxon>
        <taxon>Acutalibacteraceae</taxon>
        <taxon>Anaeromassilibacillus</taxon>
    </lineage>
</organism>
<evidence type="ECO:0000259" key="5">
    <source>
        <dbReference type="PROSITE" id="PS50943"/>
    </source>
</evidence>
<keyword evidence="3" id="KW-0804">Transcription</keyword>
<comment type="caution">
    <text evidence="6">The sequence shown here is derived from an EMBL/GenBank/DDBJ whole genome shotgun (WGS) entry which is preliminary data.</text>
</comment>
<dbReference type="SMART" id="SM00354">
    <property type="entry name" value="HTH_LACI"/>
    <property type="match status" value="1"/>
</dbReference>
<dbReference type="InterPro" id="IPR028082">
    <property type="entry name" value="Peripla_BP_I"/>
</dbReference>
<dbReference type="InterPro" id="IPR046335">
    <property type="entry name" value="LacI/GalR-like_sensor"/>
</dbReference>
<dbReference type="PROSITE" id="PS50932">
    <property type="entry name" value="HTH_LACI_2"/>
    <property type="match status" value="1"/>
</dbReference>
<keyword evidence="7" id="KW-1185">Reference proteome</keyword>
<dbReference type="EMBL" id="JAFBIT010000002">
    <property type="protein sequence ID" value="MCF2652645.1"/>
    <property type="molecule type" value="Genomic_DNA"/>
</dbReference>
<protein>
    <submittedName>
        <fullName evidence="6">LacI family DNA-binding transcriptional regulator</fullName>
    </submittedName>
</protein>
<dbReference type="Pfam" id="PF13377">
    <property type="entry name" value="Peripla_BP_3"/>
    <property type="match status" value="1"/>
</dbReference>
<evidence type="ECO:0000313" key="7">
    <source>
        <dbReference type="Proteomes" id="UP001299220"/>
    </source>
</evidence>
<dbReference type="PROSITE" id="PS00356">
    <property type="entry name" value="HTH_LACI_1"/>
    <property type="match status" value="1"/>
</dbReference>
<dbReference type="SUPFAM" id="SSF53822">
    <property type="entry name" value="Periplasmic binding protein-like I"/>
    <property type="match status" value="1"/>
</dbReference>
<evidence type="ECO:0000259" key="4">
    <source>
        <dbReference type="PROSITE" id="PS50932"/>
    </source>
</evidence>
<dbReference type="InterPro" id="IPR010982">
    <property type="entry name" value="Lambda_DNA-bd_dom_sf"/>
</dbReference>
<dbReference type="PROSITE" id="PS50943">
    <property type="entry name" value="HTH_CROC1"/>
    <property type="match status" value="1"/>
</dbReference>
<dbReference type="Pfam" id="PF00356">
    <property type="entry name" value="LacI"/>
    <property type="match status" value="1"/>
</dbReference>
<dbReference type="Proteomes" id="UP001299220">
    <property type="component" value="Unassembled WGS sequence"/>
</dbReference>
<dbReference type="GO" id="GO:0003677">
    <property type="term" value="F:DNA binding"/>
    <property type="evidence" value="ECO:0007669"/>
    <property type="project" value="UniProtKB-KW"/>
</dbReference>
<dbReference type="PANTHER" id="PTHR30146">
    <property type="entry name" value="LACI-RELATED TRANSCRIPTIONAL REPRESSOR"/>
    <property type="match status" value="1"/>
</dbReference>
<evidence type="ECO:0000256" key="1">
    <source>
        <dbReference type="ARBA" id="ARBA00023015"/>
    </source>
</evidence>
<keyword evidence="2 6" id="KW-0238">DNA-binding</keyword>
<keyword evidence="1" id="KW-0805">Transcription regulation</keyword>
<gene>
    <name evidence="6" type="ORF">JQM67_08525</name>
</gene>
<dbReference type="Gene3D" id="3.40.50.2300">
    <property type="match status" value="2"/>
</dbReference>
<proteinExistence type="predicted"/>
<dbReference type="RefSeq" id="WP_235323678.1">
    <property type="nucleotide sequence ID" value="NZ_JAFBIT010000002.1"/>
</dbReference>
<dbReference type="PANTHER" id="PTHR30146:SF109">
    <property type="entry name" value="HTH-TYPE TRANSCRIPTIONAL REGULATOR GALS"/>
    <property type="match status" value="1"/>
</dbReference>
<evidence type="ECO:0000256" key="3">
    <source>
        <dbReference type="ARBA" id="ARBA00023163"/>
    </source>
</evidence>
<dbReference type="CDD" id="cd06267">
    <property type="entry name" value="PBP1_LacI_sugar_binding-like"/>
    <property type="match status" value="1"/>
</dbReference>
<sequence>MGTEKLSKATIRDVARAAGVSQSTVSRVLNKNGYVSAETLERVMQAVQALDYSPSAIAVSLSKSRSRIIGVIVPQIFAPFFSQLFYIADRIAEKYDYRLLLCNSESSVVRERRLIDDLLSYKIAALFIAPVDGQEGSNAAYLNSIRLNGTPVVCVDRELTGIACDGVYIDNYNACYEVTREVFMRGYRNIAYLADPPVYAPGRQRLAAFEAACQEFGVTVPPENRMLAPIEASEKRERFLYEIMHRETPPKAIINFSKGWDYGMLRAVTSTGRRVPNDVFLTGLDDDNVLRSFGYYTDYRPNTEEVATVAATLLMERVLHADEPVPEPVRTALTTHLTSVLQRGTVLPEPDVKPMDLK</sequence>
<dbReference type="SUPFAM" id="SSF47413">
    <property type="entry name" value="lambda repressor-like DNA-binding domains"/>
    <property type="match status" value="1"/>
</dbReference>
<feature type="domain" description="HTH lacI-type" evidence="4">
    <location>
        <begin position="9"/>
        <end position="63"/>
    </location>
</feature>
<dbReference type="PRINTS" id="PR00036">
    <property type="entry name" value="HTHLACI"/>
</dbReference>